<proteinExistence type="predicted"/>
<keyword evidence="1" id="KW-0812">Transmembrane</keyword>
<evidence type="ECO:0000313" key="2">
    <source>
        <dbReference type="EMBL" id="ESA15230.1"/>
    </source>
</evidence>
<dbReference type="HOGENOM" id="CLU_3033517_0_0_1"/>
<name>U9U4D4_RHIID</name>
<dbReference type="Proteomes" id="UP000018888">
    <property type="component" value="Unassembled WGS sequence"/>
</dbReference>
<reference evidence="2" key="2">
    <citation type="submission" date="2013-07" db="EMBL/GenBank/DDBJ databases">
        <title>The genome of an arbuscular mycorrhizal fungus provides insights into the evolution of the oldest plant symbiosis.</title>
        <authorList>
            <consortium name="DOE Joint Genome Institute"/>
            <person name="Tisserant E."/>
            <person name="Malbreil M."/>
            <person name="Kuo A."/>
            <person name="Kohler A."/>
            <person name="Symeonidi A."/>
            <person name="Balestrini R."/>
            <person name="Charron P."/>
            <person name="Duensing N."/>
            <person name="Frei-dit-Frey N."/>
            <person name="Gianinazzi-Pearson V."/>
            <person name="Gilbert B."/>
            <person name="Handa Y."/>
            <person name="Hijri M."/>
            <person name="Kaul R."/>
            <person name="Kawaguchi M."/>
            <person name="Krajinski F."/>
            <person name="Lammers P."/>
            <person name="Lapierre D."/>
            <person name="Masclaux F.G."/>
            <person name="Murat C."/>
            <person name="Morin E."/>
            <person name="Ndikumana S."/>
            <person name="Pagni M."/>
            <person name="Petitpierre D."/>
            <person name="Requena N."/>
            <person name="Rosikiewicz P."/>
            <person name="Riley R."/>
            <person name="Saito K."/>
            <person name="San Clemente H."/>
            <person name="Shapiro H."/>
            <person name="van Tuinen D."/>
            <person name="Becard G."/>
            <person name="Bonfante P."/>
            <person name="Paszkowski U."/>
            <person name="Shachar-Hill Y."/>
            <person name="Young J.P."/>
            <person name="Sanders I.R."/>
            <person name="Henrissat B."/>
            <person name="Rensing S.A."/>
            <person name="Grigoriev I.V."/>
            <person name="Corradi N."/>
            <person name="Roux C."/>
            <person name="Martin F."/>
        </authorList>
    </citation>
    <scope>NUCLEOTIDE SEQUENCE</scope>
    <source>
        <strain evidence="2">DAOM 197198</strain>
    </source>
</reference>
<evidence type="ECO:0000313" key="3">
    <source>
        <dbReference type="EMBL" id="POG69985.1"/>
    </source>
</evidence>
<protein>
    <submittedName>
        <fullName evidence="2">Uncharacterized protein</fullName>
    </submittedName>
</protein>
<keyword evidence="1" id="KW-0472">Membrane</keyword>
<reference evidence="3 4" key="1">
    <citation type="journal article" date="2013" name="Proc. Natl. Acad. Sci. U.S.A.">
        <title>Genome of an arbuscular mycorrhizal fungus provides insight into the oldest plant symbiosis.</title>
        <authorList>
            <person name="Tisserant E."/>
            <person name="Malbreil M."/>
            <person name="Kuo A."/>
            <person name="Kohler A."/>
            <person name="Symeonidi A."/>
            <person name="Balestrini R."/>
            <person name="Charron P."/>
            <person name="Duensing N."/>
            <person name="Frei Dit Frey N."/>
            <person name="Gianinazzi-Pearson V."/>
            <person name="Gilbert L.B."/>
            <person name="Handa Y."/>
            <person name="Herr J.R."/>
            <person name="Hijri M."/>
            <person name="Koul R."/>
            <person name="Kawaguchi M."/>
            <person name="Krajinski F."/>
            <person name="Lammers P.J."/>
            <person name="Masclaux F.G."/>
            <person name="Murat C."/>
            <person name="Morin E."/>
            <person name="Ndikumana S."/>
            <person name="Pagni M."/>
            <person name="Petitpierre D."/>
            <person name="Requena N."/>
            <person name="Rosikiewicz P."/>
            <person name="Riley R."/>
            <person name="Saito K."/>
            <person name="San Clemente H."/>
            <person name="Shapiro H."/>
            <person name="van Tuinen D."/>
            <person name="Becard G."/>
            <person name="Bonfante P."/>
            <person name="Paszkowski U."/>
            <person name="Shachar-Hill Y.Y."/>
            <person name="Tuskan G.A."/>
            <person name="Young P.W."/>
            <person name="Sanders I.R."/>
            <person name="Henrissat B."/>
            <person name="Rensing S.A."/>
            <person name="Grigoriev I.V."/>
            <person name="Corradi N."/>
            <person name="Roux C."/>
            <person name="Martin F."/>
        </authorList>
    </citation>
    <scope>NUCLEOTIDE SEQUENCE [LARGE SCALE GENOMIC DNA]</scope>
    <source>
        <strain evidence="4">DAOM 181602 / DAOM 197198 / MUCL 43194</strain>
        <strain evidence="3">DAOM 197198</strain>
    </source>
</reference>
<evidence type="ECO:0000313" key="4">
    <source>
        <dbReference type="Proteomes" id="UP000018888"/>
    </source>
</evidence>
<keyword evidence="4" id="KW-1185">Reference proteome</keyword>
<dbReference type="AlphaFoldDB" id="U9U4D4"/>
<dbReference type="VEuPathDB" id="FungiDB:RhiirFUN_001323"/>
<feature type="transmembrane region" description="Helical" evidence="1">
    <location>
        <begin position="12"/>
        <end position="31"/>
    </location>
</feature>
<keyword evidence="1" id="KW-1133">Transmembrane helix</keyword>
<evidence type="ECO:0000256" key="1">
    <source>
        <dbReference type="SAM" id="Phobius"/>
    </source>
</evidence>
<accession>U9U4D4</accession>
<organism evidence="2">
    <name type="scientific">Rhizophagus irregularis (strain DAOM 181602 / DAOM 197198 / MUCL 43194)</name>
    <name type="common">Arbuscular mycorrhizal fungus</name>
    <name type="synonym">Glomus intraradices</name>
    <dbReference type="NCBI Taxonomy" id="747089"/>
    <lineage>
        <taxon>Eukaryota</taxon>
        <taxon>Fungi</taxon>
        <taxon>Fungi incertae sedis</taxon>
        <taxon>Mucoromycota</taxon>
        <taxon>Glomeromycotina</taxon>
        <taxon>Glomeromycetes</taxon>
        <taxon>Glomerales</taxon>
        <taxon>Glomeraceae</taxon>
        <taxon>Rhizophagus</taxon>
    </lineage>
</organism>
<sequence length="55" mass="6546">MTTNQEEFPLLILRWVTISMAVLDFGLRRIFWQLSKINFDDGEVLSIQKIDFNEL</sequence>
<dbReference type="EMBL" id="AUPC02000127">
    <property type="protein sequence ID" value="POG69985.1"/>
    <property type="molecule type" value="Genomic_DNA"/>
</dbReference>
<reference evidence="3 4" key="3">
    <citation type="journal article" date="2018" name="New Phytol.">
        <title>High intraspecific genome diversity in the model arbuscular mycorrhizal symbiont Rhizophagus irregularis.</title>
        <authorList>
            <person name="Chen E.C.H."/>
            <person name="Morin E."/>
            <person name="Beaudet D."/>
            <person name="Noel J."/>
            <person name="Yildirir G."/>
            <person name="Ndikumana S."/>
            <person name="Charron P."/>
            <person name="St-Onge C."/>
            <person name="Giorgi J."/>
            <person name="Kruger M."/>
            <person name="Marton T."/>
            <person name="Ropars J."/>
            <person name="Grigoriev I.V."/>
            <person name="Hainaut M."/>
            <person name="Henrissat B."/>
            <person name="Roux C."/>
            <person name="Martin F."/>
            <person name="Corradi N."/>
        </authorList>
    </citation>
    <scope>NUCLEOTIDE SEQUENCE [LARGE SCALE GENOMIC DNA]</scope>
    <source>
        <strain evidence="4">DAOM 181602 / DAOM 197198 / MUCL 43194</strain>
        <strain evidence="3">DAOM 197198</strain>
    </source>
</reference>
<gene>
    <name evidence="3" type="ORF">GLOIN_2v1776386</name>
    <name evidence="2" type="ORF">GLOINDRAFT_24091</name>
</gene>
<dbReference type="EMBL" id="KI282162">
    <property type="protein sequence ID" value="ESA15230.1"/>
    <property type="molecule type" value="Genomic_DNA"/>
</dbReference>